<dbReference type="GO" id="GO:0016020">
    <property type="term" value="C:membrane"/>
    <property type="evidence" value="ECO:0007669"/>
    <property type="project" value="InterPro"/>
</dbReference>
<feature type="transmembrane region" description="Helical" evidence="16">
    <location>
        <begin position="396"/>
        <end position="414"/>
    </location>
</feature>
<evidence type="ECO:0000313" key="18">
    <source>
        <dbReference type="EMBL" id="CAE0485591.1"/>
    </source>
</evidence>
<feature type="transmembrane region" description="Helical" evidence="16">
    <location>
        <begin position="246"/>
        <end position="266"/>
    </location>
</feature>
<dbReference type="GO" id="GO:0046872">
    <property type="term" value="F:metal ion binding"/>
    <property type="evidence" value="ECO:0007669"/>
    <property type="project" value="UniProtKB-KW"/>
</dbReference>
<sequence>MSLGEEDRLGLLTLKRYALRPKSQELFLRYGLLGSIYLLSFSIRLFSVLRYESVIHEFDPYFNYRSTIKLVTEGAYEFWNWFDHESWHPLGRVVGGTVFPGLMFTAATLYKVLTWLTAWVKLRDVCVFTAPFFAANTAMVAYQFGCLLKDKRTGLVAAALMSIVPGYISRSVAGSYDNEAVAIFALITTFYLWVRAVHLGTMASAVLCAFAYLYMGASWGAYIFISNLIPLYVLVMFCLSRYSRRLYTAYTTLWVVGTMLAMQIRFIGFNHIVSNELLAWNGIFLAVQAYELLRFVRAKLGAKMFTKFLSLAAHVVALCGVAMLVLLVLVGRLNPWTGRFLTLLDPTYAKKFIPIVASVSEHQPTTWASYAFDLHLLVFAAPAGMYYCFKRLTDENIFLLTFALTAIYFSGIMVRLMLVAAPAFVLLGAIGISNLLHAYASDVRADSDAATGDSAAGAAKEDTKVAKRVGGGKKASKVAAETGPLSNSRTFALGVLAIIFLGLRSYATHCQWVTSEAYSSPSIVLMSGSGPNRMILDDFREAYYWLRHNTKPDAKILSWWDYGYQITAMGNRSVIVDNNTWNNTHIATVGRTMASNETEAQKLMHYLDADYALVIFGGMSGYQSDDINKFLWMVRISGGVFPEHISEKDYLAGGREYTVGPRGTPTMLNSIMYKMCYHGFGGLMTAHGQPPGYDRVRHTDIGNKDFELEHLEEAFTSEHWIVRIYKIKPLENRF</sequence>
<feature type="transmembrane region" description="Helical" evidence="16">
    <location>
        <begin position="151"/>
        <end position="168"/>
    </location>
</feature>
<keyword evidence="11" id="KW-0460">Magnesium</keyword>
<evidence type="ECO:0000256" key="2">
    <source>
        <dbReference type="ARBA" id="ARBA00001946"/>
    </source>
</evidence>
<evidence type="ECO:0000256" key="7">
    <source>
        <dbReference type="ARBA" id="ARBA00022676"/>
    </source>
</evidence>
<accession>A0A7S3VHN7</accession>
<keyword evidence="10" id="KW-0479">Metal-binding</keyword>
<protein>
    <recommendedName>
        <fullName evidence="6">dolichyl-diphosphooligosaccharide--protein glycotransferase</fullName>
        <ecNumber evidence="6">2.4.99.18</ecNumber>
    </recommendedName>
</protein>
<reference evidence="18" key="1">
    <citation type="submission" date="2021-01" db="EMBL/GenBank/DDBJ databases">
        <authorList>
            <person name="Corre E."/>
            <person name="Pelletier E."/>
            <person name="Niang G."/>
            <person name="Scheremetjew M."/>
            <person name="Finn R."/>
            <person name="Kale V."/>
            <person name="Holt S."/>
            <person name="Cochrane G."/>
            <person name="Meng A."/>
            <person name="Brown T."/>
            <person name="Cohen L."/>
        </authorList>
    </citation>
    <scope>NUCLEOTIDE SEQUENCE</scope>
    <source>
        <strain evidence="18">CCMP1320</strain>
    </source>
</reference>
<keyword evidence="12 16" id="KW-1133">Transmembrane helix</keyword>
<feature type="domain" description="Oligosaccharyl transferase STT3 N-terminal" evidence="17">
    <location>
        <begin position="36"/>
        <end position="427"/>
    </location>
</feature>
<evidence type="ECO:0000256" key="6">
    <source>
        <dbReference type="ARBA" id="ARBA00012605"/>
    </source>
</evidence>
<keyword evidence="14" id="KW-0464">Manganese</keyword>
<dbReference type="InterPro" id="IPR003674">
    <property type="entry name" value="Oligo_trans_STT3"/>
</dbReference>
<evidence type="ECO:0000256" key="13">
    <source>
        <dbReference type="ARBA" id="ARBA00023136"/>
    </source>
</evidence>
<comment type="cofactor">
    <cofactor evidence="2">
        <name>Mg(2+)</name>
        <dbReference type="ChEBI" id="CHEBI:18420"/>
    </cofactor>
</comment>
<evidence type="ECO:0000256" key="1">
    <source>
        <dbReference type="ARBA" id="ARBA00001936"/>
    </source>
</evidence>
<feature type="transmembrane region" description="Helical" evidence="16">
    <location>
        <begin position="26"/>
        <end position="46"/>
    </location>
</feature>
<dbReference type="InterPro" id="IPR048307">
    <property type="entry name" value="STT3_N"/>
</dbReference>
<evidence type="ECO:0000256" key="11">
    <source>
        <dbReference type="ARBA" id="ARBA00022842"/>
    </source>
</evidence>
<evidence type="ECO:0000256" key="10">
    <source>
        <dbReference type="ARBA" id="ARBA00022723"/>
    </source>
</evidence>
<evidence type="ECO:0000256" key="8">
    <source>
        <dbReference type="ARBA" id="ARBA00022679"/>
    </source>
</evidence>
<gene>
    <name evidence="18" type="ORF">DTER00134_LOCUS630</name>
</gene>
<proteinExistence type="inferred from homology"/>
<feature type="transmembrane region" description="Helical" evidence="16">
    <location>
        <begin position="367"/>
        <end position="389"/>
    </location>
</feature>
<dbReference type="GO" id="GO:0012505">
    <property type="term" value="C:endomembrane system"/>
    <property type="evidence" value="ECO:0007669"/>
    <property type="project" value="UniProtKB-SubCell"/>
</dbReference>
<feature type="transmembrane region" description="Helical" evidence="16">
    <location>
        <begin position="219"/>
        <end position="239"/>
    </location>
</feature>
<keyword evidence="8" id="KW-0808">Transferase</keyword>
<dbReference type="AlphaFoldDB" id="A0A7S3VHN7"/>
<evidence type="ECO:0000256" key="15">
    <source>
        <dbReference type="ARBA" id="ARBA00048829"/>
    </source>
</evidence>
<comment type="cofactor">
    <cofactor evidence="1">
        <name>Mn(2+)</name>
        <dbReference type="ChEBI" id="CHEBI:29035"/>
    </cofactor>
</comment>
<keyword evidence="7" id="KW-0328">Glycosyltransferase</keyword>
<feature type="transmembrane region" description="Helical" evidence="16">
    <location>
        <begin position="180"/>
        <end position="213"/>
    </location>
</feature>
<evidence type="ECO:0000256" key="14">
    <source>
        <dbReference type="ARBA" id="ARBA00023211"/>
    </source>
</evidence>
<dbReference type="Gene3D" id="3.40.50.12610">
    <property type="match status" value="1"/>
</dbReference>
<evidence type="ECO:0000259" key="17">
    <source>
        <dbReference type="Pfam" id="PF02516"/>
    </source>
</evidence>
<feature type="transmembrane region" description="Helical" evidence="16">
    <location>
        <begin position="278"/>
        <end position="296"/>
    </location>
</feature>
<feature type="transmembrane region" description="Helical" evidence="16">
    <location>
        <begin position="125"/>
        <end position="145"/>
    </location>
</feature>
<feature type="transmembrane region" description="Helical" evidence="16">
    <location>
        <begin position="308"/>
        <end position="330"/>
    </location>
</feature>
<dbReference type="UniPathway" id="UPA00378"/>
<dbReference type="GO" id="GO:0004579">
    <property type="term" value="F:dolichyl-diphosphooligosaccharide-protein glycotransferase activity"/>
    <property type="evidence" value="ECO:0007669"/>
    <property type="project" value="UniProtKB-EC"/>
</dbReference>
<evidence type="ECO:0000256" key="3">
    <source>
        <dbReference type="ARBA" id="ARBA00004127"/>
    </source>
</evidence>
<comment type="subcellular location">
    <subcellularLocation>
        <location evidence="3">Endomembrane system</location>
        <topology evidence="3">Multi-pass membrane protein</topology>
    </subcellularLocation>
</comment>
<evidence type="ECO:0000256" key="9">
    <source>
        <dbReference type="ARBA" id="ARBA00022692"/>
    </source>
</evidence>
<dbReference type="PANTHER" id="PTHR13872">
    <property type="entry name" value="DOLICHYL-DIPHOSPHOOLIGOSACCHARIDE--PROTEIN GLYCOSYLTRANSFERASE SUBUNIT"/>
    <property type="match status" value="1"/>
</dbReference>
<organism evidence="18">
    <name type="scientific">Dunaliella tertiolecta</name>
    <name type="common">Green alga</name>
    <dbReference type="NCBI Taxonomy" id="3047"/>
    <lineage>
        <taxon>Eukaryota</taxon>
        <taxon>Viridiplantae</taxon>
        <taxon>Chlorophyta</taxon>
        <taxon>core chlorophytes</taxon>
        <taxon>Chlorophyceae</taxon>
        <taxon>CS clade</taxon>
        <taxon>Chlamydomonadales</taxon>
        <taxon>Dunaliellaceae</taxon>
        <taxon>Dunaliella</taxon>
    </lineage>
</organism>
<dbReference type="EC" id="2.4.99.18" evidence="6"/>
<comment type="pathway">
    <text evidence="4">Protein modification; protein glycosylation.</text>
</comment>
<comment type="catalytic activity">
    <reaction evidence="15">
        <text>a di-trans,poly-cis-dolichyl diphosphooligosaccharide + L-asparaginyl-[protein] = N(4)-(oligosaccharide-(1-&gt;4)-N-acetyl-beta-D-glucosaminyl-(1-&gt;4)-N-acetyl-beta-D-glucosaminyl)-L-asparaginyl-[protein] + a di-trans,poly-cis-dolichyl diphosphate + H(+)</text>
        <dbReference type="Rhea" id="RHEA:22980"/>
        <dbReference type="Rhea" id="RHEA-COMP:12804"/>
        <dbReference type="Rhea" id="RHEA-COMP:12805"/>
        <dbReference type="Rhea" id="RHEA-COMP:19506"/>
        <dbReference type="Rhea" id="RHEA-COMP:19509"/>
        <dbReference type="ChEBI" id="CHEBI:15378"/>
        <dbReference type="ChEBI" id="CHEBI:50347"/>
        <dbReference type="ChEBI" id="CHEBI:57497"/>
        <dbReference type="ChEBI" id="CHEBI:57570"/>
        <dbReference type="ChEBI" id="CHEBI:132529"/>
        <dbReference type="EC" id="2.4.99.18"/>
    </reaction>
</comment>
<evidence type="ECO:0000256" key="5">
    <source>
        <dbReference type="ARBA" id="ARBA00010810"/>
    </source>
</evidence>
<feature type="transmembrane region" description="Helical" evidence="16">
    <location>
        <begin position="93"/>
        <end position="113"/>
    </location>
</feature>
<keyword evidence="13 16" id="KW-0472">Membrane</keyword>
<dbReference type="Pfam" id="PF02516">
    <property type="entry name" value="STT3"/>
    <property type="match status" value="1"/>
</dbReference>
<evidence type="ECO:0000256" key="4">
    <source>
        <dbReference type="ARBA" id="ARBA00004922"/>
    </source>
</evidence>
<dbReference type="EMBL" id="HBIP01001468">
    <property type="protein sequence ID" value="CAE0485591.1"/>
    <property type="molecule type" value="Transcribed_RNA"/>
</dbReference>
<comment type="similarity">
    <text evidence="5">Belongs to the STT3 family.</text>
</comment>
<dbReference type="PANTHER" id="PTHR13872:SF1">
    <property type="entry name" value="DOLICHYL-DIPHOSPHOOLIGOSACCHARIDE--PROTEIN GLYCOSYLTRANSFERASE SUBUNIT STT3B"/>
    <property type="match status" value="1"/>
</dbReference>
<name>A0A7S3VHN7_DUNTE</name>
<evidence type="ECO:0000256" key="12">
    <source>
        <dbReference type="ARBA" id="ARBA00022989"/>
    </source>
</evidence>
<keyword evidence="9 16" id="KW-0812">Transmembrane</keyword>
<evidence type="ECO:0000256" key="16">
    <source>
        <dbReference type="SAM" id="Phobius"/>
    </source>
</evidence>